<evidence type="ECO:0000259" key="8">
    <source>
        <dbReference type="PROSITE" id="PS50011"/>
    </source>
</evidence>
<dbReference type="PANTHER" id="PTHR44167">
    <property type="entry name" value="OVARIAN-SPECIFIC SERINE/THREONINE-PROTEIN KINASE LOK-RELATED"/>
    <property type="match status" value="1"/>
</dbReference>
<dbReference type="SMART" id="SM00220">
    <property type="entry name" value="S_TKc"/>
    <property type="match status" value="1"/>
</dbReference>
<gene>
    <name evidence="9" type="ORF">GIB67_012481</name>
</gene>
<dbReference type="InterPro" id="IPR000719">
    <property type="entry name" value="Prot_kinase_dom"/>
</dbReference>
<evidence type="ECO:0000256" key="4">
    <source>
        <dbReference type="ARBA" id="ARBA00022741"/>
    </source>
</evidence>
<dbReference type="EMBL" id="JACGCM010001217">
    <property type="protein sequence ID" value="KAF6158838.1"/>
    <property type="molecule type" value="Genomic_DNA"/>
</dbReference>
<dbReference type="Pfam" id="PF00069">
    <property type="entry name" value="Pkinase"/>
    <property type="match status" value="2"/>
</dbReference>
<accession>A0A7J7MVW7</accession>
<sequence>MVVCITDTDHSDGLIEIGTEREKAWHLFALLLNLGRPACVSELATRCNLFDVSPDFVEFLCLIPNSPICLAGDRFVTVSVDALACVGEFLSKAVARYVPWIVAPVSGLGRLCGGGSDCIVRTYFRKRKRNREDGPLLQSTKRRLFADLDGDCQIMVPLAKTIWDGAIKGHISIATDMTRNTNLLTGDTSIIKYDSSILIQEEAMIPLLLGSNADYQSKELMKVEPRKDDSEGQTDKVVDRDLQESVLVIEYPYIFNGNEIDLNFPKSSVLEFEKEPDNLISTLINSEVPKENLIYATETINRADFVTSNFLEAYIKSDAVEVMDAGVYAGHLCEAAKGELIQEEAVNSCKKAQSVLKAIPGGVTEDLMPINETAQMHSLFEKDSGSRHLITYNDLFTPLGNATVKFQAVCPLAEPSYSKKQPSSFKGKGLPKDISIPGPGVLHESSGYHKDLNSSKRQEQHGEDHKYFPTKEKLKKKRTHNMHPKNTGVQSTSIASNVSSVLEEFCIKLCRNVRNKLSLANQLEAKELPNFEAYIIKEEEGSGGYGTVYRAQRKSDGKTFAIKCPHAKAHAHHVNNELKMLKRFGGRNYVIKYEGSFSSNNSECLVLEHIEHDRPEVLKREIDVYELRWYAYCMFKALASLHKQGIMHRDVKPGNFLFSRRLNKGYLIDFNLAMDLHQKYGHTGKLKTTCSTSFEHVPLPSTKSALPTKGGKVMGNKVLEAMNRDTLKRVTKPLLESKTRMMRGSGADHLKRVLVRSLHQNFKVDVWSAGVTLLFLMIGKSPFVGDPEQNIKDISKLRGSEDLWEVAKLHNRESSFPMDLFDIQFLPSIQLEDWCKMNTKRPEFLELIPRSLFDLVDKCLTVNPRLRISAEEVLEHKFFDQCHEEFRKLRLQRRRLIPDSVGAQPSNA</sequence>
<dbReference type="PROSITE" id="PS00108">
    <property type="entry name" value="PROTEIN_KINASE_ST"/>
    <property type="match status" value="1"/>
</dbReference>
<proteinExistence type="predicted"/>
<dbReference type="FunFam" id="1.10.510.10:FF:001893">
    <property type="entry name" value="Probable serine/threonine-protein kinase DDB_G0291918"/>
    <property type="match status" value="1"/>
</dbReference>
<dbReference type="PROSITE" id="PS50011">
    <property type="entry name" value="PROTEIN_KINASE_DOM"/>
    <property type="match status" value="1"/>
</dbReference>
<evidence type="ECO:0000256" key="5">
    <source>
        <dbReference type="ARBA" id="ARBA00022777"/>
    </source>
</evidence>
<dbReference type="SUPFAM" id="SSF56112">
    <property type="entry name" value="Protein kinase-like (PK-like)"/>
    <property type="match status" value="1"/>
</dbReference>
<evidence type="ECO:0000256" key="2">
    <source>
        <dbReference type="ARBA" id="ARBA00022527"/>
    </source>
</evidence>
<dbReference type="Gene3D" id="1.10.510.10">
    <property type="entry name" value="Transferase(Phosphotransferase) domain 1"/>
    <property type="match status" value="1"/>
</dbReference>
<reference evidence="9 10" key="1">
    <citation type="journal article" date="2020" name="IScience">
        <title>Genome Sequencing of the Endangered Kingdonia uniflora (Circaeasteraceae, Ranunculales) Reveals Potential Mechanisms of Evolutionary Specialization.</title>
        <authorList>
            <person name="Sun Y."/>
            <person name="Deng T."/>
            <person name="Zhang A."/>
            <person name="Moore M.J."/>
            <person name="Landis J.B."/>
            <person name="Lin N."/>
            <person name="Zhang H."/>
            <person name="Zhang X."/>
            <person name="Huang J."/>
            <person name="Zhang X."/>
            <person name="Sun H."/>
            <person name="Wang H."/>
        </authorList>
    </citation>
    <scope>NUCLEOTIDE SEQUENCE [LARGE SCALE GENOMIC DNA]</scope>
    <source>
        <strain evidence="9">TB1705</strain>
        <tissue evidence="9">Leaf</tissue>
    </source>
</reference>
<dbReference type="InterPro" id="IPR011009">
    <property type="entry name" value="Kinase-like_dom_sf"/>
</dbReference>
<dbReference type="GO" id="GO:0005524">
    <property type="term" value="F:ATP binding"/>
    <property type="evidence" value="ECO:0007669"/>
    <property type="project" value="UniProtKB-KW"/>
</dbReference>
<dbReference type="GO" id="GO:0004674">
    <property type="term" value="F:protein serine/threonine kinase activity"/>
    <property type="evidence" value="ECO:0007669"/>
    <property type="project" value="UniProtKB-KW"/>
</dbReference>
<evidence type="ECO:0000313" key="9">
    <source>
        <dbReference type="EMBL" id="KAF6158838.1"/>
    </source>
</evidence>
<dbReference type="Proteomes" id="UP000541444">
    <property type="component" value="Unassembled WGS sequence"/>
</dbReference>
<keyword evidence="3" id="KW-0808">Transferase</keyword>
<evidence type="ECO:0000256" key="1">
    <source>
        <dbReference type="ARBA" id="ARBA00012513"/>
    </source>
</evidence>
<feature type="domain" description="Protein kinase" evidence="8">
    <location>
        <begin position="534"/>
        <end position="879"/>
    </location>
</feature>
<keyword evidence="10" id="KW-1185">Reference proteome</keyword>
<evidence type="ECO:0000313" key="10">
    <source>
        <dbReference type="Proteomes" id="UP000541444"/>
    </source>
</evidence>
<name>A0A7J7MVW7_9MAGN</name>
<dbReference type="GO" id="GO:0044773">
    <property type="term" value="P:mitotic DNA damage checkpoint signaling"/>
    <property type="evidence" value="ECO:0007669"/>
    <property type="project" value="TreeGrafter"/>
</dbReference>
<keyword evidence="2" id="KW-0723">Serine/threonine-protein kinase</keyword>
<feature type="compositionally biased region" description="Basic and acidic residues" evidence="7">
    <location>
        <begin position="446"/>
        <end position="465"/>
    </location>
</feature>
<dbReference type="PANTHER" id="PTHR44167:SF23">
    <property type="entry name" value="CDC7 KINASE, ISOFORM A-RELATED"/>
    <property type="match status" value="1"/>
</dbReference>
<organism evidence="9 10">
    <name type="scientific">Kingdonia uniflora</name>
    <dbReference type="NCBI Taxonomy" id="39325"/>
    <lineage>
        <taxon>Eukaryota</taxon>
        <taxon>Viridiplantae</taxon>
        <taxon>Streptophyta</taxon>
        <taxon>Embryophyta</taxon>
        <taxon>Tracheophyta</taxon>
        <taxon>Spermatophyta</taxon>
        <taxon>Magnoliopsida</taxon>
        <taxon>Ranunculales</taxon>
        <taxon>Circaeasteraceae</taxon>
        <taxon>Kingdonia</taxon>
    </lineage>
</organism>
<evidence type="ECO:0000256" key="6">
    <source>
        <dbReference type="ARBA" id="ARBA00022840"/>
    </source>
</evidence>
<protein>
    <recommendedName>
        <fullName evidence="1">non-specific serine/threonine protein kinase</fullName>
        <ecNumber evidence="1">2.7.11.1</ecNumber>
    </recommendedName>
</protein>
<dbReference type="GO" id="GO:0005634">
    <property type="term" value="C:nucleus"/>
    <property type="evidence" value="ECO:0007669"/>
    <property type="project" value="TreeGrafter"/>
</dbReference>
<evidence type="ECO:0000256" key="3">
    <source>
        <dbReference type="ARBA" id="ARBA00022679"/>
    </source>
</evidence>
<feature type="region of interest" description="Disordered" evidence="7">
    <location>
        <begin position="440"/>
        <end position="465"/>
    </location>
</feature>
<dbReference type="InterPro" id="IPR008271">
    <property type="entry name" value="Ser/Thr_kinase_AS"/>
</dbReference>
<dbReference type="AlphaFoldDB" id="A0A7J7MVW7"/>
<dbReference type="EC" id="2.7.11.1" evidence="1"/>
<dbReference type="Gene3D" id="3.30.200.20">
    <property type="entry name" value="Phosphorylase Kinase, domain 1"/>
    <property type="match status" value="1"/>
</dbReference>
<keyword evidence="6" id="KW-0067">ATP-binding</keyword>
<evidence type="ECO:0000256" key="7">
    <source>
        <dbReference type="SAM" id="MobiDB-lite"/>
    </source>
</evidence>
<keyword evidence="4" id="KW-0547">Nucleotide-binding</keyword>
<comment type="caution">
    <text evidence="9">The sequence shown here is derived from an EMBL/GenBank/DDBJ whole genome shotgun (WGS) entry which is preliminary data.</text>
</comment>
<keyword evidence="5" id="KW-0418">Kinase</keyword>
<dbReference type="OrthoDB" id="10020333at2759"/>